<gene>
    <name evidence="3" type="ORF">Fcan01_09020</name>
</gene>
<protein>
    <submittedName>
        <fullName evidence="3">Uncharacterized protein</fullName>
    </submittedName>
</protein>
<feature type="compositionally biased region" description="Low complexity" evidence="1">
    <location>
        <begin position="781"/>
        <end position="792"/>
    </location>
</feature>
<feature type="compositionally biased region" description="Low complexity" evidence="1">
    <location>
        <begin position="1110"/>
        <end position="1132"/>
    </location>
</feature>
<feature type="signal peptide" evidence="2">
    <location>
        <begin position="1"/>
        <end position="19"/>
    </location>
</feature>
<dbReference type="EMBL" id="LNIX01000004">
    <property type="protein sequence ID" value="OXA55945.1"/>
    <property type="molecule type" value="Genomic_DNA"/>
</dbReference>
<proteinExistence type="predicted"/>
<feature type="region of interest" description="Disordered" evidence="1">
    <location>
        <begin position="744"/>
        <end position="792"/>
    </location>
</feature>
<feature type="compositionally biased region" description="Basic and acidic residues" evidence="1">
    <location>
        <begin position="680"/>
        <end position="699"/>
    </location>
</feature>
<feature type="compositionally biased region" description="Basic and acidic residues" evidence="1">
    <location>
        <begin position="1145"/>
        <end position="1167"/>
    </location>
</feature>
<feature type="region of interest" description="Disordered" evidence="1">
    <location>
        <begin position="1301"/>
        <end position="1326"/>
    </location>
</feature>
<feature type="compositionally biased region" description="Low complexity" evidence="1">
    <location>
        <begin position="1309"/>
        <end position="1323"/>
    </location>
</feature>
<feature type="compositionally biased region" description="Basic residues" evidence="1">
    <location>
        <begin position="1168"/>
        <end position="1183"/>
    </location>
</feature>
<feature type="region of interest" description="Disordered" evidence="1">
    <location>
        <begin position="643"/>
        <end position="699"/>
    </location>
</feature>
<evidence type="ECO:0000256" key="1">
    <source>
        <dbReference type="SAM" id="MobiDB-lite"/>
    </source>
</evidence>
<sequence>MWGATLFFALLVAPSRGGAGDVDAYLAAIEKEAQTLLEKGAFAQDIVLTQKDTGYVRTEGAKAGSLVFKRKSGDEGKAVVGLKGEEDHLPKTEDKRTFVVLRQTFDNPKNYWVMYAYVRDAPSDSKDAVDVAGSKKFVEFDTWDHRGHYGNEAITFGHTTCHSSPFVPCRVDDADNNVFEEAKTVETDEADYPDDFLAAPPPALPKFQAVTTSAMFFGKTIRATAIGESILEAAKPTLHALFKKLAPAVDPMVGAEVAIAAATAAVDVPAAVVKAKAISTTISQVAQEFLKQLGVLGLLSDPLIAANKTLTPDVGRILGTLILKGLLNIKPNLNGGEVKLVHPNPALSVDNDVITQLVGGGAGPLSTAIQLQGSEAVALQNLFQKTTGLGDIFDESAVSDIAAALIPVLTGAVKTLPALPTLPVLNSVLPLNNVLALNSVKDEVTNTISGVGDTAKTAGVKIATSATMGEKVAAAKDAMNGMMGMLGKSLGTVVSGELKGVTGGLGNLTGNILHGEAVAGLTDKLGGLTGGLGLLGGGGQGLLGAVSGGGLLSGSGALSGLLGGLGLGKSKVSGAASTAFSSAKGGMSAAGGAASSAMGMFGSMMGGGGSSGGGTGRSMDAAGPAKPKKFGFFRRSVENVNYGLNSDDGKRSVRSPNSAPLLNRKRRDLEPYPGYDEAENEFRFDNDPDVHFHRRSDYHDNDEVEHADFRREYSDPEPIEEQQHPDFRREFGNQEPIEAQSEIDLQRRQDPPPPDAPPPEGAPPLEGGPPPADGAPPPPADSGASLGSGENPNVLGNALGGLVAGIGNAASSISDSPHSGENTGVLANLGNGLTQTLGGVSGTLAGAGHGVGHVVDGLQEGVGNLVTGLGVGLSDGLGQIVDGDLVGGVGSVLGGTVAGVGGALTGIGGGLFNLGTSVGSGLLSTGQGLGNTLAGTLGSLGSGLFGTLGRKKKRDLESTLRSRRMEEDQNFAKFFDDIDDGANLVRITINARQAEEEPQNNIPSMFDQLFGHVRSRKRRVPDDEPTTTAEPETTTELNVDKAADDVVAALYRKTTEKPGATTTPAPVATVQVVTTHGGYKGGLHGGLLGAVGGLLGRRRRRRSPDDDDAATTPGPDAATTPAPPGAATTTPKPGKDEESEESEEDEKKPAEKKPEEKKTDEKKGEKEKKKKKDKKKKKKKNKKKESEGDSSEAAPAAPKKPAAPITLLGGLGGLLGRRRRNAMPEDKDDDVTTTEKPASGVAEKVGAKTPLGPEISVSGVPTKKVGGLLGGLGGLLGRRKKRSYYLSQSEEELEAQLEKEFAREERQDAAPADAPPADGAAPAPAGPGGLLGGLGLGGGGGGLLGGLGLGGGGGGLLGGLGSIGGGLLSGLGTGGGILGSLGAGDILSNGGLAAGLGGVTGAAGGLLSGLTGGAIGGQPDDGSFSSMAKDAAAIAITDKLMGENNTGPTQIGSTIAEGIGGKLDSVLPTGGLMGSFLGKIGRGMDATVGAAGKSAFGNIGRETLKGAVKGVMNTGIGGMWRRKRRQAPGVKVTSKSNVDLFTTLGWVGLEGKDDPPGAGAAFIGFGPCKKMAPGEAGKLSGLDGDAVVTFFLTLLRVQCLESKVKEVKELLTKKYLIVGADKYFTVPEDLAVLKNRKLTLEESTLLSRALQLASFSQVIVAQLKPDAPPADLKEVVALTLNNSNPTIVTMMRFGLRHLTQAKSLAGPHLIKLSRNMVKALKSALTKVTQDYMVASFSTKYTPAEKQAAFENVFHLAGLIHFYINGLTPIQNGQDVLTTYDAFLKSNDKEIYKRTLLYCAFDS</sequence>
<accession>A0A226EEF2</accession>
<keyword evidence="2" id="KW-0732">Signal</keyword>
<feature type="region of interest" description="Disordered" evidence="1">
    <location>
        <begin position="1098"/>
        <end position="1263"/>
    </location>
</feature>
<feature type="compositionally biased region" description="Pro residues" evidence="1">
    <location>
        <begin position="751"/>
        <end position="780"/>
    </location>
</feature>
<evidence type="ECO:0000256" key="2">
    <source>
        <dbReference type="SAM" id="SignalP"/>
    </source>
</evidence>
<evidence type="ECO:0000313" key="3">
    <source>
        <dbReference type="EMBL" id="OXA55945.1"/>
    </source>
</evidence>
<evidence type="ECO:0000313" key="4">
    <source>
        <dbReference type="Proteomes" id="UP000198287"/>
    </source>
</evidence>
<feature type="region of interest" description="Disordered" evidence="1">
    <location>
        <begin position="1015"/>
        <end position="1034"/>
    </location>
</feature>
<comment type="caution">
    <text evidence="3">The sequence shown here is derived from an EMBL/GenBank/DDBJ whole genome shotgun (WGS) entry which is preliminary data.</text>
</comment>
<reference evidence="3 4" key="1">
    <citation type="submission" date="2015-12" db="EMBL/GenBank/DDBJ databases">
        <title>The genome of Folsomia candida.</title>
        <authorList>
            <person name="Faddeeva A."/>
            <person name="Derks M.F."/>
            <person name="Anvar Y."/>
            <person name="Smit S."/>
            <person name="Van Straalen N."/>
            <person name="Roelofs D."/>
        </authorList>
    </citation>
    <scope>NUCLEOTIDE SEQUENCE [LARGE SCALE GENOMIC DNA]</scope>
    <source>
        <strain evidence="3 4">VU population</strain>
        <tissue evidence="3">Whole body</tissue>
    </source>
</reference>
<organism evidence="3 4">
    <name type="scientific">Folsomia candida</name>
    <name type="common">Springtail</name>
    <dbReference type="NCBI Taxonomy" id="158441"/>
    <lineage>
        <taxon>Eukaryota</taxon>
        <taxon>Metazoa</taxon>
        <taxon>Ecdysozoa</taxon>
        <taxon>Arthropoda</taxon>
        <taxon>Hexapoda</taxon>
        <taxon>Collembola</taxon>
        <taxon>Entomobryomorpha</taxon>
        <taxon>Isotomoidea</taxon>
        <taxon>Isotomidae</taxon>
        <taxon>Proisotominae</taxon>
        <taxon>Folsomia</taxon>
    </lineage>
</organism>
<name>A0A226EEF2_FOLCA</name>
<feature type="compositionally biased region" description="Low complexity" evidence="1">
    <location>
        <begin position="1191"/>
        <end position="1208"/>
    </location>
</feature>
<keyword evidence="4" id="KW-1185">Reference proteome</keyword>
<dbReference type="Proteomes" id="UP000198287">
    <property type="component" value="Unassembled WGS sequence"/>
</dbReference>
<feature type="chain" id="PRO_5012375444" evidence="2">
    <location>
        <begin position="20"/>
        <end position="1802"/>
    </location>
</feature>